<dbReference type="EMBL" id="CP015518">
    <property type="protein sequence ID" value="APG24091.1"/>
    <property type="molecule type" value="Genomic_DNA"/>
</dbReference>
<reference evidence="1 2" key="1">
    <citation type="journal article" date="2017" name="Genome Announc.">
        <title>Complete Genome Sequences of Two Acetylene-Fermenting Pelobacter acetylenicus Strains.</title>
        <authorList>
            <person name="Sutton J.M."/>
            <person name="Baesman S.M."/>
            <person name="Fierst J.L."/>
            <person name="Poret-Peterson A.T."/>
            <person name="Oremland R.S."/>
            <person name="Dunlap D.S."/>
            <person name="Akob D.M."/>
        </authorList>
    </citation>
    <scope>NUCLEOTIDE SEQUENCE [LARGE SCALE GENOMIC DNA]</scope>
    <source>
        <strain evidence="1 2">DSM 3247</strain>
    </source>
</reference>
<dbReference type="KEGG" id="pace:A6070_11510"/>
<organism evidence="1 2">
    <name type="scientific">Syntrophotalea acetylenica</name>
    <name type="common">Pelobacter acetylenicus</name>
    <dbReference type="NCBI Taxonomy" id="29542"/>
    <lineage>
        <taxon>Bacteria</taxon>
        <taxon>Pseudomonadati</taxon>
        <taxon>Thermodesulfobacteriota</taxon>
        <taxon>Desulfuromonadia</taxon>
        <taxon>Desulfuromonadales</taxon>
        <taxon>Syntrophotaleaceae</taxon>
        <taxon>Syntrophotalea</taxon>
    </lineage>
</organism>
<name>A0A1L3GDQ8_SYNAC</name>
<keyword evidence="2" id="KW-1185">Reference proteome</keyword>
<gene>
    <name evidence="1" type="ORF">A7E75_02885</name>
</gene>
<protein>
    <submittedName>
        <fullName evidence="1">Uncharacterized protein</fullName>
    </submittedName>
</protein>
<evidence type="ECO:0000313" key="2">
    <source>
        <dbReference type="Proteomes" id="UP000182264"/>
    </source>
</evidence>
<accession>A0A1L3GDQ8</accession>
<dbReference type="AlphaFoldDB" id="A0A1L3GDQ8"/>
<dbReference type="RefSeq" id="WP_072285908.1">
    <property type="nucleotide sequence ID" value="NZ_CP015455.1"/>
</dbReference>
<sequence>MPTTQLGLFETTTAPQDKGSAIARHKHLWRVCWGWDGPAVGGYCEVNQLCADLATPAAGGPSCIYAYMERCKILQQLDDDHWLCEIAMGIVHGQPWDKDGTRVILDTLNIWPPTRDLRRR</sequence>
<proteinExistence type="predicted"/>
<dbReference type="Proteomes" id="UP000182264">
    <property type="component" value="Chromosome"/>
</dbReference>
<dbReference type="STRING" id="29542.A6070_11510"/>
<evidence type="ECO:0000313" key="1">
    <source>
        <dbReference type="EMBL" id="APG24091.1"/>
    </source>
</evidence>